<feature type="transmembrane region" description="Helical" evidence="1">
    <location>
        <begin position="118"/>
        <end position="138"/>
    </location>
</feature>
<evidence type="ECO:0000313" key="3">
    <source>
        <dbReference type="EMBL" id="OBY62874.1"/>
    </source>
</evidence>
<feature type="transmembrane region" description="Helical" evidence="1">
    <location>
        <begin position="180"/>
        <end position="200"/>
    </location>
</feature>
<dbReference type="Pfam" id="PF09822">
    <property type="entry name" value="ABC_transp_aux"/>
    <property type="match status" value="1"/>
</dbReference>
<dbReference type="PANTHER" id="PTHR43471">
    <property type="entry name" value="ABC TRANSPORTER PERMEASE"/>
    <property type="match status" value="1"/>
</dbReference>
<keyword evidence="1" id="KW-0472">Membrane</keyword>
<dbReference type="EMBL" id="LSFM01000023">
    <property type="protein sequence ID" value="OBY62874.1"/>
    <property type="molecule type" value="Genomic_DNA"/>
</dbReference>
<name>A0A1B8TTM0_9FLAO</name>
<accession>A0A1B8TTM0</accession>
<dbReference type="InterPro" id="IPR029062">
    <property type="entry name" value="Class_I_gatase-like"/>
</dbReference>
<feature type="transmembrane region" description="Helical" evidence="1">
    <location>
        <begin position="150"/>
        <end position="173"/>
    </location>
</feature>
<feature type="transmembrane region" description="Helical" evidence="1">
    <location>
        <begin position="262"/>
        <end position="280"/>
    </location>
</feature>
<feature type="transmembrane region" description="Helical" evidence="1">
    <location>
        <begin position="20"/>
        <end position="44"/>
    </location>
</feature>
<evidence type="ECO:0000256" key="1">
    <source>
        <dbReference type="SAM" id="Phobius"/>
    </source>
</evidence>
<dbReference type="InterPro" id="IPR019196">
    <property type="entry name" value="ABC_transp_unknown"/>
</dbReference>
<dbReference type="AlphaFoldDB" id="A0A1B8TTM0"/>
<keyword evidence="1" id="KW-0812">Transmembrane</keyword>
<feature type="domain" description="ABC-type uncharacterised transport system" evidence="2">
    <location>
        <begin position="458"/>
        <end position="551"/>
    </location>
</feature>
<feature type="transmembrane region" description="Helical" evidence="1">
    <location>
        <begin position="232"/>
        <end position="250"/>
    </location>
</feature>
<dbReference type="Proteomes" id="UP000092584">
    <property type="component" value="Unassembled WGS sequence"/>
</dbReference>
<keyword evidence="1" id="KW-1133">Transmembrane helix</keyword>
<dbReference type="KEGG" id="pob:LPB03_12080"/>
<dbReference type="SUPFAM" id="SSF52317">
    <property type="entry name" value="Class I glutamine amidotransferase-like"/>
    <property type="match status" value="1"/>
</dbReference>
<gene>
    <name evidence="3" type="ORF">LPB3_12095</name>
</gene>
<dbReference type="STRING" id="1774273.LPB03_12080"/>
<dbReference type="OrthoDB" id="609779at2"/>
<dbReference type="GO" id="GO:0005886">
    <property type="term" value="C:plasma membrane"/>
    <property type="evidence" value="ECO:0007669"/>
    <property type="project" value="UniProtKB-SubCell"/>
</dbReference>
<keyword evidence="4" id="KW-1185">Reference proteome</keyword>
<organism evidence="3 4">
    <name type="scientific">Polaribacter vadi</name>
    <dbReference type="NCBI Taxonomy" id="1774273"/>
    <lineage>
        <taxon>Bacteria</taxon>
        <taxon>Pseudomonadati</taxon>
        <taxon>Bacteroidota</taxon>
        <taxon>Flavobacteriia</taxon>
        <taxon>Flavobacteriales</taxon>
        <taxon>Flavobacteriaceae</taxon>
    </lineage>
</organism>
<evidence type="ECO:0000259" key="2">
    <source>
        <dbReference type="Pfam" id="PF09822"/>
    </source>
</evidence>
<sequence>MKTTLKIARNELSTMFYSPIAWIVLIIFTLHAGTVFTSLLVSFLERMELGEFFSRSLTKEIFASSYWPENLFKSVTSNLFFYIPLLTMGLISKELSSGSIKLTLSSPVNFRQLVLGKYLAMVIYSLVLILVLVLVMIAGGVAIESLDYKLVISGLLGVFLLVCTYSAIGLYVSSFTSYQIVAAIVTMAIILVLSSIGWLWQEIPVVSEIEFWLALNYQVGEISIGLINSKTVFYFLIIIGVLITFTILKLSNKWKSKSKGKIRLEYALVLVIAFGIGAFSSNPYNIAYYDMTRGKTNTISPELQEVVSKLKEHPLKVTFYANLIDQSMMSSGTPRSKNNNYRYIFGKYTRFLPQLETDYVYYYDTIPAASMEYENKEGLYGEALAKRKARAYDIDFDRVLPPEEIREIVDLNDEENQYLTQITYNGKKAFLRFFDDTPHVPFDLQIGASLKQLVTKVPSVGFLTGHGERNLDQNKTDYGRHTIGKNTNRNSLLNQGFKFEYVSVEENDIPKRIDILVIADVKSPFTKEEEERVAKYITNGGNTLIMAEPTNRDYIKSIVNKLEVDFIPGELTQKNKGMVPSFIVGEIPKEVDKKLLSHSWQYYKTRPINLPGAVGFSYLESGKFKKWPLLLSEKETFLQNLNEDSLAVPTILKESIPLAVGLERNVNTKQQRIMIMGDADFMSNAQYTSSSRYSLNHSFIPLLFKWLSNDEFPPEVGFPAAIDNQFKVSKKGLSWINIVLVWIIPGLLLLVGATLLLIRKSK</sequence>
<feature type="transmembrane region" description="Helical" evidence="1">
    <location>
        <begin position="735"/>
        <end position="758"/>
    </location>
</feature>
<protein>
    <recommendedName>
        <fullName evidence="2">ABC-type uncharacterized transport system domain-containing protein</fullName>
    </recommendedName>
</protein>
<dbReference type="Pfam" id="PF12679">
    <property type="entry name" value="ABC2_membrane_2"/>
    <property type="match status" value="1"/>
</dbReference>
<dbReference type="PANTHER" id="PTHR43471:SF12">
    <property type="entry name" value="HYPOTHETICAL MEMBRANE PROTEIN, CONSERVED"/>
    <property type="match status" value="1"/>
</dbReference>
<comment type="caution">
    <text evidence="3">The sequence shown here is derived from an EMBL/GenBank/DDBJ whole genome shotgun (WGS) entry which is preliminary data.</text>
</comment>
<dbReference type="RefSeq" id="WP_065319854.1">
    <property type="nucleotide sequence ID" value="NZ_CP017477.1"/>
</dbReference>
<evidence type="ECO:0000313" key="4">
    <source>
        <dbReference type="Proteomes" id="UP000092584"/>
    </source>
</evidence>
<proteinExistence type="predicted"/>
<dbReference type="GO" id="GO:0140359">
    <property type="term" value="F:ABC-type transporter activity"/>
    <property type="evidence" value="ECO:0007669"/>
    <property type="project" value="InterPro"/>
</dbReference>
<reference evidence="4" key="1">
    <citation type="submission" date="2016-02" db="EMBL/GenBank/DDBJ databases">
        <authorList>
            <person name="Shin S.-K."/>
            <person name="Yi H."/>
            <person name="Kim E."/>
        </authorList>
    </citation>
    <scope>NUCLEOTIDE SEQUENCE [LARGE SCALE GENOMIC DNA]</scope>
    <source>
        <strain evidence="4">LPB0003</strain>
    </source>
</reference>